<dbReference type="PANTHER" id="PTHR40459:SF1">
    <property type="entry name" value="CONSERVED HYPOTHETICAL ALANINE AND LEUCINE RICH PROTEIN"/>
    <property type="match status" value="1"/>
</dbReference>
<comment type="caution">
    <text evidence="3">The sequence shown here is derived from an EMBL/GenBank/DDBJ whole genome shotgun (WGS) entry which is preliminary data.</text>
</comment>
<dbReference type="RefSeq" id="WP_191767962.1">
    <property type="nucleotide sequence ID" value="NZ_JACSRA010000007.1"/>
</dbReference>
<feature type="domain" description="Pyrroline-5-carboxylate reductase catalytic N-terminal" evidence="1">
    <location>
        <begin position="2"/>
        <end position="88"/>
    </location>
</feature>
<dbReference type="Gene3D" id="3.40.50.720">
    <property type="entry name" value="NAD(P)-binding Rossmann-like Domain"/>
    <property type="match status" value="1"/>
</dbReference>
<gene>
    <name evidence="3" type="ORF">H9661_05690</name>
</gene>
<name>A0ABR8PRR2_9CLOT</name>
<evidence type="ECO:0000313" key="3">
    <source>
        <dbReference type="EMBL" id="MBD7910847.1"/>
    </source>
</evidence>
<keyword evidence="4" id="KW-1185">Reference proteome</keyword>
<proteinExistence type="predicted"/>
<dbReference type="Proteomes" id="UP000627781">
    <property type="component" value="Unassembled WGS sequence"/>
</dbReference>
<dbReference type="Pfam" id="PF10728">
    <property type="entry name" value="DUF2520"/>
    <property type="match status" value="1"/>
</dbReference>
<dbReference type="SUPFAM" id="SSF48179">
    <property type="entry name" value="6-phosphogluconate dehydrogenase C-terminal domain-like"/>
    <property type="match status" value="1"/>
</dbReference>
<dbReference type="InterPro" id="IPR037108">
    <property type="entry name" value="TM1727-like_C_sf"/>
</dbReference>
<dbReference type="SUPFAM" id="SSF51735">
    <property type="entry name" value="NAD(P)-binding Rossmann-fold domains"/>
    <property type="match status" value="1"/>
</dbReference>
<evidence type="ECO:0000259" key="1">
    <source>
        <dbReference type="Pfam" id="PF03807"/>
    </source>
</evidence>
<dbReference type="PANTHER" id="PTHR40459">
    <property type="entry name" value="CONSERVED HYPOTHETICAL ALANINE AND LEUCINE RICH PROTEIN"/>
    <property type="match status" value="1"/>
</dbReference>
<dbReference type="InterPro" id="IPR008927">
    <property type="entry name" value="6-PGluconate_DH-like_C_sf"/>
</dbReference>
<evidence type="ECO:0000313" key="4">
    <source>
        <dbReference type="Proteomes" id="UP000627781"/>
    </source>
</evidence>
<dbReference type="InterPro" id="IPR028939">
    <property type="entry name" value="P5C_Rdtase_cat_N"/>
</dbReference>
<evidence type="ECO:0000259" key="2">
    <source>
        <dbReference type="Pfam" id="PF10728"/>
    </source>
</evidence>
<dbReference type="Gene3D" id="1.10.1040.20">
    <property type="entry name" value="ProC-like, C-terminal domain"/>
    <property type="match status" value="1"/>
</dbReference>
<accession>A0ABR8PRR2</accession>
<protein>
    <submittedName>
        <fullName evidence="3">DUF2520 domain-containing protein</fullName>
    </submittedName>
</protein>
<dbReference type="InterPro" id="IPR036291">
    <property type="entry name" value="NAD(P)-bd_dom_sf"/>
</dbReference>
<dbReference type="Pfam" id="PF03807">
    <property type="entry name" value="F420_oxidored"/>
    <property type="match status" value="1"/>
</dbReference>
<dbReference type="InterPro" id="IPR018931">
    <property type="entry name" value="DUF2520"/>
</dbReference>
<organism evidence="3 4">
    <name type="scientific">Clostridium cibarium</name>
    <dbReference type="NCBI Taxonomy" id="2762247"/>
    <lineage>
        <taxon>Bacteria</taxon>
        <taxon>Bacillati</taxon>
        <taxon>Bacillota</taxon>
        <taxon>Clostridia</taxon>
        <taxon>Eubacteriales</taxon>
        <taxon>Clostridiaceae</taxon>
        <taxon>Clostridium</taxon>
    </lineage>
</organism>
<reference evidence="3 4" key="1">
    <citation type="submission" date="2020-08" db="EMBL/GenBank/DDBJ databases">
        <title>A Genomic Blueprint of the Chicken Gut Microbiome.</title>
        <authorList>
            <person name="Gilroy R."/>
            <person name="Ravi A."/>
            <person name="Getino M."/>
            <person name="Pursley I."/>
            <person name="Horton D.L."/>
            <person name="Alikhan N.-F."/>
            <person name="Baker D."/>
            <person name="Gharbi K."/>
            <person name="Hall N."/>
            <person name="Watson M."/>
            <person name="Adriaenssens E.M."/>
            <person name="Foster-Nyarko E."/>
            <person name="Jarju S."/>
            <person name="Secka A."/>
            <person name="Antonio M."/>
            <person name="Oren A."/>
            <person name="Chaudhuri R."/>
            <person name="La Ragione R.M."/>
            <person name="Hildebrand F."/>
            <person name="Pallen M.J."/>
        </authorList>
    </citation>
    <scope>NUCLEOTIDE SEQUENCE [LARGE SCALE GENOMIC DNA]</scope>
    <source>
        <strain evidence="3 4">Sa3CVN1</strain>
    </source>
</reference>
<dbReference type="EMBL" id="JACSRA010000007">
    <property type="protein sequence ID" value="MBD7910847.1"/>
    <property type="molecule type" value="Genomic_DNA"/>
</dbReference>
<feature type="domain" description="DUF2520" evidence="2">
    <location>
        <begin position="133"/>
        <end position="257"/>
    </location>
</feature>
<sequence>MKIGFIGAGKVGFSLGKYFSINNLMVVGYYSKNSDSAKEAARFTSTKFFENMEELIEECDTIFITTPDGVIEEIWDSIDKLSIKNKIICHCSGSLSSGVFSNIESHNAFGYSIHPMFAISDKYNSHKRLKEAFITIEGSVKYINLVNDMFVRLGNKTKIITNKDKARYHLASVVASNHFIALVEEAVTLLSEYGFNEKEAIEALYPLINNNVSNIRSKGIINSLTGPVERNDIGTIEKHINHLNNEDRELYKLMSKKLLKIAMIKNQDKCYEKIENMIGE</sequence>